<dbReference type="SUPFAM" id="SSF63380">
    <property type="entry name" value="Riboflavin synthase domain-like"/>
    <property type="match status" value="1"/>
</dbReference>
<dbReference type="PANTHER" id="PTHR43644:SF1">
    <property type="entry name" value="NAD(P)H-FLAVIN REDUCTASE"/>
    <property type="match status" value="1"/>
</dbReference>
<evidence type="ECO:0000313" key="8">
    <source>
        <dbReference type="Proteomes" id="UP000294360"/>
    </source>
</evidence>
<dbReference type="OrthoDB" id="9806195at2"/>
<dbReference type="PROSITE" id="PS51085">
    <property type="entry name" value="2FE2S_FER_2"/>
    <property type="match status" value="1"/>
</dbReference>
<dbReference type="Gene3D" id="3.10.20.30">
    <property type="match status" value="1"/>
</dbReference>
<evidence type="ECO:0000256" key="3">
    <source>
        <dbReference type="ARBA" id="ARBA00022827"/>
    </source>
</evidence>
<dbReference type="PRINTS" id="PR00371">
    <property type="entry name" value="FPNCR"/>
</dbReference>
<dbReference type="InterPro" id="IPR012675">
    <property type="entry name" value="Beta-grasp_dom_sf"/>
</dbReference>
<dbReference type="KEGG" id="mtun:MTUNDRAET4_0145.1"/>
<dbReference type="Pfam" id="PF00970">
    <property type="entry name" value="FAD_binding_6"/>
    <property type="match status" value="1"/>
</dbReference>
<dbReference type="PANTHER" id="PTHR43644">
    <property type="entry name" value="NA(+)-TRANSLOCATING NADH-QUINONE REDUCTASE SUBUNIT"/>
    <property type="match status" value="1"/>
</dbReference>
<keyword evidence="7" id="KW-0503">Monooxygenase</keyword>
<dbReference type="SUPFAM" id="SSF52343">
    <property type="entry name" value="Ferredoxin reductase-like, C-terminal NADP-linked domain"/>
    <property type="match status" value="1"/>
</dbReference>
<protein>
    <submittedName>
        <fullName evidence="7">Propane 2-monooxygenase reductase subunit FAD/NAD(P)-binding domain-containing protein</fullName>
        <ecNumber evidence="7">1.18.1.-</ecNumber>
    </submittedName>
</protein>
<dbReference type="Pfam" id="PF00111">
    <property type="entry name" value="Fer2"/>
    <property type="match status" value="1"/>
</dbReference>
<dbReference type="AlphaFoldDB" id="A0A4U8Z6U7"/>
<reference evidence="7 8" key="1">
    <citation type="submission" date="2019-03" db="EMBL/GenBank/DDBJ databases">
        <authorList>
            <person name="Kox A.R. M."/>
        </authorList>
    </citation>
    <scope>NUCLEOTIDE SEQUENCE [LARGE SCALE GENOMIC DNA]</scope>
    <source>
        <strain evidence="7">MTUNDRAET4 annotated genome</strain>
        <plasmid evidence="8">2</plasmid>
    </source>
</reference>
<dbReference type="InterPro" id="IPR039261">
    <property type="entry name" value="FNR_nucleotide-bd"/>
</dbReference>
<dbReference type="PROSITE" id="PS00197">
    <property type="entry name" value="2FE2S_FER_1"/>
    <property type="match status" value="1"/>
</dbReference>
<dbReference type="CDD" id="cd06212">
    <property type="entry name" value="monooxygenase_like"/>
    <property type="match status" value="1"/>
</dbReference>
<keyword evidence="7" id="KW-0560">Oxidoreductase</keyword>
<dbReference type="InterPro" id="IPR001433">
    <property type="entry name" value="OxRdtase_FAD/NAD-bd"/>
</dbReference>
<dbReference type="GO" id="GO:0051537">
    <property type="term" value="F:2 iron, 2 sulfur cluster binding"/>
    <property type="evidence" value="ECO:0007669"/>
    <property type="project" value="InterPro"/>
</dbReference>
<dbReference type="PRINTS" id="PR00410">
    <property type="entry name" value="PHEHYDRXLASE"/>
</dbReference>
<feature type="domain" description="FAD-binding FR-type" evidence="6">
    <location>
        <begin position="112"/>
        <end position="211"/>
    </location>
</feature>
<dbReference type="PROSITE" id="PS51384">
    <property type="entry name" value="FAD_FR"/>
    <property type="match status" value="1"/>
</dbReference>
<name>A0A4U8Z6U7_METTU</name>
<dbReference type="InterPro" id="IPR006058">
    <property type="entry name" value="2Fe2S_fd_BS"/>
</dbReference>
<dbReference type="InterPro" id="IPR008333">
    <property type="entry name" value="Cbr1-like_FAD-bd_dom"/>
</dbReference>
<evidence type="ECO:0000256" key="1">
    <source>
        <dbReference type="ARBA" id="ARBA00022448"/>
    </source>
</evidence>
<keyword evidence="3" id="KW-0274">FAD</keyword>
<feature type="domain" description="2Fe-2S ferredoxin-type" evidence="5">
    <location>
        <begin position="12"/>
        <end position="102"/>
    </location>
</feature>
<dbReference type="Proteomes" id="UP000294360">
    <property type="component" value="Plasmid 2"/>
</dbReference>
<keyword evidence="4" id="KW-0408">Iron</keyword>
<dbReference type="InterPro" id="IPR036010">
    <property type="entry name" value="2Fe-2S_ferredoxin-like_sf"/>
</dbReference>
<dbReference type="InterPro" id="IPR017927">
    <property type="entry name" value="FAD-bd_FR_type"/>
</dbReference>
<geneLocation type="plasmid" evidence="7 8">
    <name>2</name>
</geneLocation>
<dbReference type="InterPro" id="IPR001709">
    <property type="entry name" value="Flavoprot_Pyr_Nucl_cyt_Rdtase"/>
</dbReference>
<dbReference type="EC" id="1.18.1.-" evidence="7"/>
<dbReference type="SUPFAM" id="SSF54292">
    <property type="entry name" value="2Fe-2S ferredoxin-like"/>
    <property type="match status" value="1"/>
</dbReference>
<proteinExistence type="predicted"/>
<organism evidence="7 8">
    <name type="scientific">Methylocella tundrae</name>
    <dbReference type="NCBI Taxonomy" id="227605"/>
    <lineage>
        <taxon>Bacteria</taxon>
        <taxon>Pseudomonadati</taxon>
        <taxon>Pseudomonadota</taxon>
        <taxon>Alphaproteobacteria</taxon>
        <taxon>Hyphomicrobiales</taxon>
        <taxon>Beijerinckiaceae</taxon>
        <taxon>Methylocella</taxon>
    </lineage>
</organism>
<keyword evidence="1" id="KW-0813">Transport</keyword>
<dbReference type="Gene3D" id="2.40.30.10">
    <property type="entry name" value="Translation factors"/>
    <property type="match status" value="1"/>
</dbReference>
<dbReference type="EMBL" id="LR536451">
    <property type="protein sequence ID" value="VFU16490.1"/>
    <property type="molecule type" value="Genomic_DNA"/>
</dbReference>
<dbReference type="GO" id="GO:0004497">
    <property type="term" value="F:monooxygenase activity"/>
    <property type="evidence" value="ECO:0007669"/>
    <property type="project" value="UniProtKB-KW"/>
</dbReference>
<dbReference type="InterPro" id="IPR017938">
    <property type="entry name" value="Riboflavin_synthase-like_b-brl"/>
</dbReference>
<evidence type="ECO:0000256" key="2">
    <source>
        <dbReference type="ARBA" id="ARBA00022630"/>
    </source>
</evidence>
<keyword evidence="7" id="KW-0614">Plasmid</keyword>
<sequence length="362" mass="39854">MVSKPDTSKPLHTVRLQPTGTEFGVYEGETVLNAGFRQGVALIHGCKEGQCSACKAVLLDGDAEMLKYSTFALPESERDSNHVLLCRTIPFSDLEIELLMFDEELLSHSVAVSEFSGKVETVEALTQDIRRLVLSLDRPMTFFAGQYADITLPDRSTTRSYSMGNPPSDPSRLEFIIKKYSGGRFSSRLDGDLAKGAKVAVSGPYGTCFRREHRDDAPLVLIGGGSGLAPLLAILEDQIAEAPQRQIRLYYGARTQADLFWLDRFQSLEAELPDFRFIPALSAAADDKQWEGERGFIHEVVQRGLRAESIGDGADAYACGPPPLIDAVLPVLQMAGVEPERIYFDKFTPATNNEKVEEETAL</sequence>
<dbReference type="CDD" id="cd00207">
    <property type="entry name" value="fer2"/>
    <property type="match status" value="1"/>
</dbReference>
<keyword evidence="2" id="KW-0285">Flavoprotein</keyword>
<dbReference type="Pfam" id="PF00175">
    <property type="entry name" value="NAD_binding_1"/>
    <property type="match status" value="1"/>
</dbReference>
<dbReference type="InterPro" id="IPR001041">
    <property type="entry name" value="2Fe-2S_ferredoxin-type"/>
</dbReference>
<evidence type="ECO:0000256" key="4">
    <source>
        <dbReference type="ARBA" id="ARBA00023004"/>
    </source>
</evidence>
<evidence type="ECO:0000259" key="5">
    <source>
        <dbReference type="PROSITE" id="PS51085"/>
    </source>
</evidence>
<gene>
    <name evidence="7" type="primary">prmB</name>
    <name evidence="7" type="ORF">MTUNDRAET4_0145</name>
</gene>
<evidence type="ECO:0000313" key="7">
    <source>
        <dbReference type="EMBL" id="VFU16490.1"/>
    </source>
</evidence>
<evidence type="ECO:0000259" key="6">
    <source>
        <dbReference type="PROSITE" id="PS51384"/>
    </source>
</evidence>
<dbReference type="Gene3D" id="3.40.50.80">
    <property type="entry name" value="Nucleotide-binding domain of ferredoxin-NADP reductase (FNR) module"/>
    <property type="match status" value="1"/>
</dbReference>
<accession>A0A4U8Z6U7</accession>
<dbReference type="RefSeq" id="WP_134492910.1">
    <property type="nucleotide sequence ID" value="NZ_CP139088.1"/>
</dbReference>